<reference evidence="2 3" key="1">
    <citation type="submission" date="2017-11" db="EMBL/GenBank/DDBJ databases">
        <title>Draft genome of Arthrobacter agilis strain UMCV2, a plant growth-promoting rhizobacterium and biocontrol capacity of phytopathogenic fungi.</title>
        <authorList>
            <person name="Martinez-Camara R."/>
            <person name="Santoyo G."/>
            <person name="Moreno-Hagelsieb G."/>
            <person name="Valencia-Cantero E."/>
        </authorList>
    </citation>
    <scope>NUCLEOTIDE SEQUENCE [LARGE SCALE GENOMIC DNA]</scope>
    <source>
        <strain evidence="2 3">UMCV2</strain>
    </source>
</reference>
<dbReference type="Proteomes" id="UP000239187">
    <property type="component" value="Chromosome"/>
</dbReference>
<gene>
    <name evidence="2" type="ORF">CVO76_01985</name>
</gene>
<proteinExistence type="predicted"/>
<dbReference type="RefSeq" id="WP_208740494.1">
    <property type="nucleotide sequence ID" value="NZ_CP024915.1"/>
</dbReference>
<accession>A0A2L0UBD7</accession>
<organism evidence="2 3">
    <name type="scientific">Arthrobacter agilis</name>
    <dbReference type="NCBI Taxonomy" id="37921"/>
    <lineage>
        <taxon>Bacteria</taxon>
        <taxon>Bacillati</taxon>
        <taxon>Actinomycetota</taxon>
        <taxon>Actinomycetes</taxon>
        <taxon>Micrococcales</taxon>
        <taxon>Micrococcaceae</taxon>
        <taxon>Arthrobacter</taxon>
    </lineage>
</organism>
<dbReference type="AlphaFoldDB" id="A0A2L0UBD7"/>
<protein>
    <submittedName>
        <fullName evidence="2">Uncharacterized protein</fullName>
    </submittedName>
</protein>
<evidence type="ECO:0000256" key="1">
    <source>
        <dbReference type="SAM" id="MobiDB-lite"/>
    </source>
</evidence>
<evidence type="ECO:0000313" key="3">
    <source>
        <dbReference type="Proteomes" id="UP000239187"/>
    </source>
</evidence>
<evidence type="ECO:0000313" key="2">
    <source>
        <dbReference type="EMBL" id="AUZ86546.1"/>
    </source>
</evidence>
<dbReference type="EMBL" id="CP024915">
    <property type="protein sequence ID" value="AUZ86546.1"/>
    <property type="molecule type" value="Genomic_DNA"/>
</dbReference>
<feature type="region of interest" description="Disordered" evidence="1">
    <location>
        <begin position="1"/>
        <end position="48"/>
    </location>
</feature>
<name>A0A2L0UBD7_9MICC</name>
<sequence>MPASPDAATTWVADATGTDLPAPASPDPGPSVEATLETSRESVPANPTAIANDSLSDVVCTADAAGVWSFSGTLTNTADTAVTFSVVVAVGSTSSVAGRTRIQQAVPAGGTIEVRADAFAEAPAPSTCQAVVFR</sequence>